<accession>A0ABP8HSX6</accession>
<reference evidence="3" key="1">
    <citation type="journal article" date="2019" name="Int. J. Syst. Evol. Microbiol.">
        <title>The Global Catalogue of Microorganisms (GCM) 10K type strain sequencing project: providing services to taxonomists for standard genome sequencing and annotation.</title>
        <authorList>
            <consortium name="The Broad Institute Genomics Platform"/>
            <consortium name="The Broad Institute Genome Sequencing Center for Infectious Disease"/>
            <person name="Wu L."/>
            <person name="Ma J."/>
        </authorList>
    </citation>
    <scope>NUCLEOTIDE SEQUENCE [LARGE SCALE GENOMIC DNA]</scope>
    <source>
        <strain evidence="3">JCM 17919</strain>
    </source>
</reference>
<keyword evidence="1" id="KW-0732">Signal</keyword>
<organism evidence="2 3">
    <name type="scientific">Flaviaesturariibacter amylovorans</name>
    <dbReference type="NCBI Taxonomy" id="1084520"/>
    <lineage>
        <taxon>Bacteria</taxon>
        <taxon>Pseudomonadati</taxon>
        <taxon>Bacteroidota</taxon>
        <taxon>Chitinophagia</taxon>
        <taxon>Chitinophagales</taxon>
        <taxon>Chitinophagaceae</taxon>
        <taxon>Flaviaestuariibacter</taxon>
    </lineage>
</organism>
<evidence type="ECO:0008006" key="4">
    <source>
        <dbReference type="Google" id="ProtNLM"/>
    </source>
</evidence>
<gene>
    <name evidence="2" type="ORF">GCM10023184_44600</name>
</gene>
<sequence>MKKILGAASLLLALTACKKNSSDDTSRTDGNNNSGSFSPPTTSYWKIKNADHMASADGVQVNLSGSSMGLAKRFDALGYNYCHLHAFFSGNPESQVRAAVPEGGYKAYPITRTNYTGPDSIHVEFSVDDMNSASQGNYFFRATGGRVYVSKHNGKLRYTSDGTLQAEGVKYPNMQAYSYTSNTSFSLVQP</sequence>
<evidence type="ECO:0000313" key="3">
    <source>
        <dbReference type="Proteomes" id="UP001501725"/>
    </source>
</evidence>
<dbReference type="RefSeq" id="WP_345258219.1">
    <property type="nucleotide sequence ID" value="NZ_BAABGY010000018.1"/>
</dbReference>
<dbReference type="Proteomes" id="UP001501725">
    <property type="component" value="Unassembled WGS sequence"/>
</dbReference>
<dbReference type="EMBL" id="BAABGY010000018">
    <property type="protein sequence ID" value="GAA4343912.1"/>
    <property type="molecule type" value="Genomic_DNA"/>
</dbReference>
<comment type="caution">
    <text evidence="2">The sequence shown here is derived from an EMBL/GenBank/DDBJ whole genome shotgun (WGS) entry which is preliminary data.</text>
</comment>
<evidence type="ECO:0000256" key="1">
    <source>
        <dbReference type="SAM" id="SignalP"/>
    </source>
</evidence>
<keyword evidence="3" id="KW-1185">Reference proteome</keyword>
<proteinExistence type="predicted"/>
<feature type="signal peptide" evidence="1">
    <location>
        <begin position="1"/>
        <end position="18"/>
    </location>
</feature>
<name>A0ABP8HSX6_9BACT</name>
<feature type="chain" id="PRO_5047124489" description="Lipoprotein" evidence="1">
    <location>
        <begin position="19"/>
        <end position="190"/>
    </location>
</feature>
<dbReference type="PROSITE" id="PS51257">
    <property type="entry name" value="PROKAR_LIPOPROTEIN"/>
    <property type="match status" value="1"/>
</dbReference>
<protein>
    <recommendedName>
        <fullName evidence="4">Lipoprotein</fullName>
    </recommendedName>
</protein>
<evidence type="ECO:0000313" key="2">
    <source>
        <dbReference type="EMBL" id="GAA4343912.1"/>
    </source>
</evidence>